<name>A0A075GHS6_9EURY</name>
<accession>A0A075GHS6</accession>
<evidence type="ECO:0000256" key="1">
    <source>
        <dbReference type="SAM" id="MobiDB-lite"/>
    </source>
</evidence>
<organism evidence="3">
    <name type="scientific">uncultured marine group II/III euryarchaeote KM3_141_E04</name>
    <dbReference type="NCBI Taxonomy" id="1457878"/>
    <lineage>
        <taxon>Archaea</taxon>
        <taxon>Methanobacteriati</taxon>
        <taxon>Methanobacteriota</taxon>
        <taxon>environmental samples</taxon>
    </lineage>
</organism>
<sequence>MVSYTRLFLLTLLAVGTPLFLIFQGTMSFGLQIASATVLLAFLAIYVFSGRKPLPKPPKMPSVTIEDDDEPEELDLPAPVVEMDSVSDKREEKIRRSRGRVAAPAAPAMPMPPPGVPLPPPGAPMPAMPPMPAAPAMPPPMPAPGAPPAVAGDGENVARRLVVARDAQSEMESEIETYVEERRVKRAEIRGRIERRRRMALAERRAAKVRMWTELEDGEDLGALLNRADHGLTVIDEPENPDDSAPLGVSYVRIDESRIIKLRIPLSVPEKQDETPTNPLPQMPEVGEMPPMPPPSGDLPPPPGMPGMPPPPPPPSL</sequence>
<feature type="compositionally biased region" description="Pro residues" evidence="1">
    <location>
        <begin position="107"/>
        <end position="117"/>
    </location>
</feature>
<dbReference type="EMBL" id="KF900613">
    <property type="protein sequence ID" value="AIF01163.1"/>
    <property type="molecule type" value="Genomic_DNA"/>
</dbReference>
<feature type="region of interest" description="Disordered" evidence="1">
    <location>
        <begin position="265"/>
        <end position="317"/>
    </location>
</feature>
<keyword evidence="2" id="KW-0472">Membrane</keyword>
<evidence type="ECO:0000313" key="3">
    <source>
        <dbReference type="EMBL" id="AIF01163.1"/>
    </source>
</evidence>
<proteinExistence type="predicted"/>
<feature type="transmembrane region" description="Helical" evidence="2">
    <location>
        <begin position="29"/>
        <end position="49"/>
    </location>
</feature>
<feature type="compositionally biased region" description="Pro residues" evidence="1">
    <location>
        <begin position="290"/>
        <end position="317"/>
    </location>
</feature>
<feature type="region of interest" description="Disordered" evidence="1">
    <location>
        <begin position="84"/>
        <end position="117"/>
    </location>
</feature>
<dbReference type="AlphaFoldDB" id="A0A075GHS6"/>
<protein>
    <submittedName>
        <fullName evidence="3">Uncharacterized protein</fullName>
    </submittedName>
</protein>
<reference evidence="3" key="1">
    <citation type="journal article" date="2014" name="Genome Biol. Evol.">
        <title>Pangenome evidence for extensive interdomain horizontal transfer affecting lineage core and shell genes in uncultured planktonic thaumarchaeota and euryarchaeota.</title>
        <authorList>
            <person name="Deschamps P."/>
            <person name="Zivanovic Y."/>
            <person name="Moreira D."/>
            <person name="Rodriguez-Valera F."/>
            <person name="Lopez-Garcia P."/>
        </authorList>
    </citation>
    <scope>NUCLEOTIDE SEQUENCE</scope>
</reference>
<keyword evidence="2" id="KW-1133">Transmembrane helix</keyword>
<feature type="transmembrane region" description="Helical" evidence="2">
    <location>
        <begin position="7"/>
        <end position="23"/>
    </location>
</feature>
<evidence type="ECO:0000256" key="2">
    <source>
        <dbReference type="SAM" id="Phobius"/>
    </source>
</evidence>
<keyword evidence="2" id="KW-0812">Transmembrane</keyword>